<accession>A0A2T0SWZ6</accession>
<comment type="caution">
    <text evidence="1">The sequence shown here is derived from an EMBL/GenBank/DDBJ whole genome shotgun (WGS) entry which is preliminary data.</text>
</comment>
<dbReference type="InterPro" id="IPR013783">
    <property type="entry name" value="Ig-like_fold"/>
</dbReference>
<dbReference type="OrthoDB" id="9811945at2"/>
<keyword evidence="2" id="KW-1185">Reference proteome</keyword>
<dbReference type="SUPFAM" id="SSF81296">
    <property type="entry name" value="E set domains"/>
    <property type="match status" value="1"/>
</dbReference>
<evidence type="ECO:0000313" key="2">
    <source>
        <dbReference type="Proteomes" id="UP000239494"/>
    </source>
</evidence>
<dbReference type="Gene3D" id="2.60.40.10">
    <property type="entry name" value="Immunoglobulins"/>
    <property type="match status" value="1"/>
</dbReference>
<evidence type="ECO:0000313" key="1">
    <source>
        <dbReference type="EMBL" id="PRY37938.1"/>
    </source>
</evidence>
<reference evidence="1 2" key="1">
    <citation type="submission" date="2018-03" db="EMBL/GenBank/DDBJ databases">
        <title>Genomic Encyclopedia of Archaeal and Bacterial Type Strains, Phase II (KMG-II): from individual species to whole genera.</title>
        <authorList>
            <person name="Goeker M."/>
        </authorList>
    </citation>
    <scope>NUCLEOTIDE SEQUENCE [LARGE SCALE GENOMIC DNA]</scope>
    <source>
        <strain evidence="1 2">DSM 44720</strain>
    </source>
</reference>
<dbReference type="InterPro" id="IPR014756">
    <property type="entry name" value="Ig_E-set"/>
</dbReference>
<protein>
    <recommendedName>
        <fullName evidence="3">AMP-activated protein kinase-like protein</fullName>
    </recommendedName>
</protein>
<dbReference type="RefSeq" id="WP_106190896.1">
    <property type="nucleotide sequence ID" value="NZ_PVTF01000009.1"/>
</dbReference>
<dbReference type="AlphaFoldDB" id="A0A2T0SWZ6"/>
<dbReference type="GO" id="GO:0005975">
    <property type="term" value="P:carbohydrate metabolic process"/>
    <property type="evidence" value="ECO:0007669"/>
    <property type="project" value="UniProtKB-ARBA"/>
</dbReference>
<name>A0A2T0SWZ6_9PSEU</name>
<proteinExistence type="predicted"/>
<evidence type="ECO:0008006" key="3">
    <source>
        <dbReference type="Google" id="ProtNLM"/>
    </source>
</evidence>
<gene>
    <name evidence="1" type="ORF">CLV43_109158</name>
</gene>
<dbReference type="Proteomes" id="UP000239494">
    <property type="component" value="Unassembled WGS sequence"/>
</dbReference>
<sequence>MIRVKPSAGGQVNVTFVLSDPPPGHTSVVGCFNNWTPGRHRLVKRSNGTWSTAVRVDAGATLCFRYLASEGVWFDDRDVDLARDERGQLISV</sequence>
<dbReference type="PROSITE" id="PS51257">
    <property type="entry name" value="PROKAR_LIPOPROTEIN"/>
    <property type="match status" value="1"/>
</dbReference>
<organism evidence="1 2">
    <name type="scientific">Umezawaea tangerina</name>
    <dbReference type="NCBI Taxonomy" id="84725"/>
    <lineage>
        <taxon>Bacteria</taxon>
        <taxon>Bacillati</taxon>
        <taxon>Actinomycetota</taxon>
        <taxon>Actinomycetes</taxon>
        <taxon>Pseudonocardiales</taxon>
        <taxon>Pseudonocardiaceae</taxon>
        <taxon>Umezawaea</taxon>
    </lineage>
</organism>
<dbReference type="EMBL" id="PVTF01000009">
    <property type="protein sequence ID" value="PRY37938.1"/>
    <property type="molecule type" value="Genomic_DNA"/>
</dbReference>